<evidence type="ECO:0000313" key="8">
    <source>
        <dbReference type="Proteomes" id="UP000314980"/>
    </source>
</evidence>
<evidence type="ECO:0000256" key="4">
    <source>
        <dbReference type="SAM" id="MobiDB-lite"/>
    </source>
</evidence>
<dbReference type="InterPro" id="IPR005112">
    <property type="entry name" value="dDENN_dom"/>
</dbReference>
<keyword evidence="8" id="KW-1185">Reference proteome</keyword>
<evidence type="ECO:0000256" key="3">
    <source>
        <dbReference type="PROSITE-ProRule" id="PRU00708"/>
    </source>
</evidence>
<feature type="compositionally biased region" description="Polar residues" evidence="4">
    <location>
        <begin position="1143"/>
        <end position="1153"/>
    </location>
</feature>
<dbReference type="PROSITE" id="PS51375">
    <property type="entry name" value="PPR"/>
    <property type="match status" value="1"/>
</dbReference>
<organism evidence="7 8">
    <name type="scientific">Lates calcarifer</name>
    <name type="common">Barramundi</name>
    <name type="synonym">Holocentrus calcarifer</name>
    <dbReference type="NCBI Taxonomy" id="8187"/>
    <lineage>
        <taxon>Eukaryota</taxon>
        <taxon>Metazoa</taxon>
        <taxon>Chordata</taxon>
        <taxon>Craniata</taxon>
        <taxon>Vertebrata</taxon>
        <taxon>Euteleostomi</taxon>
        <taxon>Actinopterygii</taxon>
        <taxon>Neopterygii</taxon>
        <taxon>Teleostei</taxon>
        <taxon>Neoteleostei</taxon>
        <taxon>Acanthomorphata</taxon>
        <taxon>Carangaria</taxon>
        <taxon>Carangaria incertae sedis</taxon>
        <taxon>Centropomidae</taxon>
        <taxon>Lates</taxon>
    </lineage>
</organism>
<dbReference type="InterPro" id="IPR002885">
    <property type="entry name" value="PPR_rpt"/>
</dbReference>
<dbReference type="SMART" id="SM00801">
    <property type="entry name" value="dDENN"/>
    <property type="match status" value="1"/>
</dbReference>
<feature type="region of interest" description="Disordered" evidence="4">
    <location>
        <begin position="924"/>
        <end position="946"/>
    </location>
</feature>
<dbReference type="InterPro" id="IPR018798">
    <property type="entry name" value="MVB12A/B"/>
</dbReference>
<feature type="region of interest" description="Disordered" evidence="4">
    <location>
        <begin position="980"/>
        <end position="1054"/>
    </location>
</feature>
<reference evidence="7" key="2">
    <citation type="submission" date="2025-08" db="UniProtKB">
        <authorList>
            <consortium name="Ensembl"/>
        </authorList>
    </citation>
    <scope>IDENTIFICATION</scope>
</reference>
<proteinExistence type="predicted"/>
<dbReference type="Ensembl" id="ENSLCAT00010037560.1">
    <property type="protein sequence ID" value="ENSLCAP00010036698.1"/>
    <property type="gene ID" value="ENSLCAG00010017140.1"/>
</dbReference>
<feature type="region of interest" description="Disordered" evidence="4">
    <location>
        <begin position="1267"/>
        <end position="1286"/>
    </location>
</feature>
<dbReference type="GO" id="GO:0000813">
    <property type="term" value="C:ESCRT I complex"/>
    <property type="evidence" value="ECO:0007669"/>
    <property type="project" value="InterPro"/>
</dbReference>
<evidence type="ECO:0000259" key="5">
    <source>
        <dbReference type="PROSITE" id="PS50211"/>
    </source>
</evidence>
<dbReference type="Gene3D" id="1.25.40.10">
    <property type="entry name" value="Tetratricopeptide repeat domain"/>
    <property type="match status" value="1"/>
</dbReference>
<feature type="domain" description="MABP" evidence="6">
    <location>
        <begin position="38"/>
        <end position="197"/>
    </location>
</feature>
<dbReference type="FunFam" id="3.40.50.11500:FF:000003">
    <property type="entry name" value="DENN domain containing 4C"/>
    <property type="match status" value="1"/>
</dbReference>
<dbReference type="FunFam" id="1.25.40.10:FF:000042">
    <property type="entry name" value="C-myc promoter-binding protein isoform X1"/>
    <property type="match status" value="1"/>
</dbReference>
<dbReference type="InterPro" id="IPR023341">
    <property type="entry name" value="MABP"/>
</dbReference>
<dbReference type="InterPro" id="IPR037516">
    <property type="entry name" value="Tripartite_DENN"/>
</dbReference>
<evidence type="ECO:0000259" key="6">
    <source>
        <dbReference type="PROSITE" id="PS51498"/>
    </source>
</evidence>
<dbReference type="Proteomes" id="UP000314980">
    <property type="component" value="Unassembled WGS sequence"/>
</dbReference>
<feature type="region of interest" description="Disordered" evidence="4">
    <location>
        <begin position="1080"/>
        <end position="1153"/>
    </location>
</feature>
<feature type="repeat" description="PPR" evidence="3">
    <location>
        <begin position="776"/>
        <end position="810"/>
    </location>
</feature>
<feature type="compositionally biased region" description="Polar residues" evidence="4">
    <location>
        <begin position="930"/>
        <end position="946"/>
    </location>
</feature>
<evidence type="ECO:0000256" key="1">
    <source>
        <dbReference type="ARBA" id="ARBA00022553"/>
    </source>
</evidence>
<dbReference type="Pfam" id="PF03455">
    <property type="entry name" value="dDENN"/>
    <property type="match status" value="1"/>
</dbReference>
<feature type="compositionally biased region" description="Polar residues" evidence="4">
    <location>
        <begin position="1115"/>
        <end position="1134"/>
    </location>
</feature>
<dbReference type="FunFam" id="2.100.10.50:FF:000001">
    <property type="entry name" value="DENN domain containing 4C"/>
    <property type="match status" value="1"/>
</dbReference>
<protein>
    <submittedName>
        <fullName evidence="7">DENN domain containing 4C</fullName>
    </submittedName>
</protein>
<evidence type="ECO:0000313" key="7">
    <source>
        <dbReference type="Ensembl" id="ENSLCAP00010036698.1"/>
    </source>
</evidence>
<dbReference type="InterPro" id="IPR001194">
    <property type="entry name" value="cDENN_dom"/>
</dbReference>
<feature type="domain" description="UDENN" evidence="5">
    <location>
        <begin position="189"/>
        <end position="632"/>
    </location>
</feature>
<dbReference type="GO" id="GO:0005085">
    <property type="term" value="F:guanyl-nucleotide exchange factor activity"/>
    <property type="evidence" value="ECO:0007669"/>
    <property type="project" value="UniProtKB-KW"/>
</dbReference>
<keyword evidence="1" id="KW-0597">Phosphoprotein</keyword>
<accession>A0A4W6EHB0</accession>
<dbReference type="SMART" id="SM00799">
    <property type="entry name" value="DENN"/>
    <property type="match status" value="1"/>
</dbReference>
<dbReference type="PANTHER" id="PTHR12296">
    <property type="entry name" value="DENN DOMAIN-CONTAINING PROTEIN 4"/>
    <property type="match status" value="1"/>
</dbReference>
<feature type="compositionally biased region" description="Basic and acidic residues" evidence="4">
    <location>
        <begin position="986"/>
        <end position="1006"/>
    </location>
</feature>
<dbReference type="PROSITE" id="PS51498">
    <property type="entry name" value="MABP"/>
    <property type="match status" value="1"/>
</dbReference>
<dbReference type="InterPro" id="IPR043153">
    <property type="entry name" value="DENN_C"/>
</dbReference>
<dbReference type="Pfam" id="PF03456">
    <property type="entry name" value="uDENN"/>
    <property type="match status" value="1"/>
</dbReference>
<dbReference type="Pfam" id="PF10240">
    <property type="entry name" value="DUF2464"/>
    <property type="match status" value="1"/>
</dbReference>
<dbReference type="SMART" id="SM00800">
    <property type="entry name" value="uDENN"/>
    <property type="match status" value="1"/>
</dbReference>
<dbReference type="InterPro" id="IPR005113">
    <property type="entry name" value="uDENN_dom"/>
</dbReference>
<dbReference type="InterPro" id="IPR051696">
    <property type="entry name" value="DENN_Domain_GEFs"/>
</dbReference>
<reference evidence="7" key="3">
    <citation type="submission" date="2025-09" db="UniProtKB">
        <authorList>
            <consortium name="Ensembl"/>
        </authorList>
    </citation>
    <scope>IDENTIFICATION</scope>
</reference>
<sequence length="1663" mass="185008">MIEDKGHRVTDYFVVAGLTDKSTPLEQDLSETKSSGPKAPITDLAVINRSAGETVPEGFTCIDSTYSGQPANLNHGSLKSPELFLCYRRGRGKPPLIDIGVLYEGKERLIQGCEVIQATPYGRCANVNNSSATSQRIFITFRRAPPVQPQNSLAVTDICVIVTSKGETPPHTFCKVDKNLNCGMWGSSVFLCYKKSVSASNSISYKAGLIFRYPEEDYESFPLSESVPLFCLPMGAKIECWAPNTRDPLPVFSTFVLTISSGEKVYGSAIQFYEPYSVDQLSEKQKIQLGLLTTVEKKMIPNRPVNTNKCICLLSRWPFFESFRKFLMFLYKLSVSGPHPLPIEKHISHFMHNVSFPSPQRPRILVQLSAHDTLILSQPVCTPLPLSGADYGTLLMNLGSENCATLLHFVLLESKILLHSLRPAVLTGVAEAVVAMIFPFQWQCPYIPLCPLSLAGVLNAPCPFIVGVDSRYFDLYDPPPDVVCVDLDTNTIYLSDEKRHSNWKNLPKKPCKSLINSLSNLHHQLATGTNMDMTPIEADFTWHKKKTALEMEIQEAFLRFMASILKGYRSYLKPITQAPSEKATAADSLYDLQGFLKSRDRAHQKFYSQLTKTQIFIRFIEECTFVSDKDTGLAFFDDCVEKVNTKPQAPVRLLELDESQKSEHTVFVMPPEPPADDGPDPAVRYTYKGFPGLLIDLFDRPRVLRPVCTHSHTYKMAKRFYSNPPLWARCLFSHCYSLWFICLPAAVRLAKSKSRAMQQAYNVLLKMRTTEVEVLDEVCYRVVMQLCGVWGLPVMAVRVLVEMKKAGVHPNAITYGYYNKAVLESPWPSRNRSGQFMWTKLRNVLRGVAQFKHALNRTASKKGPTLSATGGKAVYSMTGLHHGIMRGQYEICHAVCLLVFCSLSSLCVPLYKNDNVSLPDDDAPLASGEVVNQPQQQRQKSFTERSCSFSAETRAGMLLEKGVDHMASQMGADARILTAALSPPPNDKDAEGAEVKDEKEERKQDEAQEDESGVRGATLERADVEVGADPLSRLVSESEESASVTSQEPPRPMPAVVSRNLAEEIEMYMSLRSPLGIKSSSMELQQSQGDSTDAPQPKQTMERRSSLPVPPIKTPSGSPGDTAKRSPSTVTRSKTFAAKTKTPAGNTASPGVRSSSLTALVKSSQGGSLGSVINTISGIKMDTLLSGPKIDVLKSSMKQAANVASKVWGAVASAYSYSDDEVNVLKGSFQIFQTFCGFLFECLVFLELIEVEAMGYQSLTVSLSVDPTPGRAGRGPDSEQGSSHHASSSSIYQNCALEVLMSSCSQCRSCEALVYDEEIMAGWTADDSNLNTNCPFCRTAFLPLLHIEFHDLQPVQSDPLGLLEHHAAGKQQRCSGTSLTRSNSVGGPLQSLDYSQRPGHGVSTTSLPCSLQEVSDGMGTKRPNPKPVSVPYLSPLVLRKELETLLENEGDQVIYTHKFLSQHPIIFWNLVWYFRRLDLHTHLPGLILTSEHCNNGVQLPLTSLSQDSKQVYIQLLWDNINLHQEPGDPLYLLWRTLCDFILFSCMKLPPPLLQYHQEIRTLLNTIVRNIQTNDVYGPINLLIREIKRRPEGVKRQRSIYREILFLSLVALGRENIDVEAFDREYRLAYDELSAEQLKSLHRIDRPPSPSVQWCLKCFGAPFI</sequence>
<reference evidence="8" key="1">
    <citation type="submission" date="2015-09" db="EMBL/GenBank/DDBJ databases">
        <authorList>
            <person name="Sai Rama Sridatta P."/>
        </authorList>
    </citation>
    <scope>NUCLEOTIDE SEQUENCE [LARGE SCALE GENOMIC DNA]</scope>
</reference>
<dbReference type="PROSITE" id="PS50211">
    <property type="entry name" value="DENN"/>
    <property type="match status" value="1"/>
</dbReference>
<gene>
    <name evidence="7" type="primary">DENND4C</name>
    <name evidence="7" type="synonym">dennd4c</name>
</gene>
<dbReference type="GeneTree" id="ENSGT00940000158215"/>
<dbReference type="InterPro" id="IPR011990">
    <property type="entry name" value="TPR-like_helical_dom_sf"/>
</dbReference>
<name>A0A4W6EHB0_LATCA</name>
<dbReference type="PANTHER" id="PTHR12296:SF17">
    <property type="entry name" value="DENN DOMAIN-CONTAINING PROTEIN 4C"/>
    <property type="match status" value="1"/>
</dbReference>
<feature type="compositionally biased region" description="Polar residues" evidence="4">
    <location>
        <begin position="1080"/>
        <end position="1099"/>
    </location>
</feature>
<dbReference type="Gene3D" id="3.40.50.11500">
    <property type="match status" value="1"/>
</dbReference>
<dbReference type="GO" id="GO:0032483">
    <property type="term" value="P:regulation of Rab protein signal transduction"/>
    <property type="evidence" value="ECO:0007669"/>
    <property type="project" value="TreeGrafter"/>
</dbReference>
<keyword evidence="2" id="KW-0344">Guanine-nucleotide releasing factor</keyword>
<dbReference type="Gene3D" id="2.100.10.50">
    <property type="match status" value="1"/>
</dbReference>
<dbReference type="Pfam" id="PF02141">
    <property type="entry name" value="DENN"/>
    <property type="match status" value="1"/>
</dbReference>
<dbReference type="GO" id="GO:0005829">
    <property type="term" value="C:cytosol"/>
    <property type="evidence" value="ECO:0007669"/>
    <property type="project" value="UniProtKB-ARBA"/>
</dbReference>
<evidence type="ECO:0000256" key="2">
    <source>
        <dbReference type="ARBA" id="ARBA00022658"/>
    </source>
</evidence>